<reference evidence="6 7" key="1">
    <citation type="journal article" date="2009" name="J. Bacteriol.">
        <title>Genome sequences of three Agrobacterium biovars help elucidate the evolution of multichromosome genomes in bacteria.</title>
        <authorList>
            <person name="Slater S.C."/>
            <person name="Goldman B.S."/>
            <person name="Goodner B."/>
            <person name="Setubal J.C."/>
            <person name="Farrand S.K."/>
            <person name="Nester E.W."/>
            <person name="Burr T.J."/>
            <person name="Banta L."/>
            <person name="Dickerman A.W."/>
            <person name="Paulsen I."/>
            <person name="Otten L."/>
            <person name="Suen G."/>
            <person name="Welch R."/>
            <person name="Almeida N.F."/>
            <person name="Arnold F."/>
            <person name="Burton O.T."/>
            <person name="Du Z."/>
            <person name="Ewing A."/>
            <person name="Godsy E."/>
            <person name="Heisel S."/>
            <person name="Houmiel K.L."/>
            <person name="Jhaveri J."/>
            <person name="Lu J."/>
            <person name="Miller N.M."/>
            <person name="Norton S."/>
            <person name="Chen Q."/>
            <person name="Phoolcharoen W."/>
            <person name="Ohlin V."/>
            <person name="Ondrusek D."/>
            <person name="Pride N."/>
            <person name="Stricklin S.L."/>
            <person name="Sun J."/>
            <person name="Wheeler C."/>
            <person name="Wilson L."/>
            <person name="Zhu H."/>
            <person name="Wood D.W."/>
        </authorList>
    </citation>
    <scope>NUCLEOTIDE SEQUENCE [LARGE SCALE GENOMIC DNA]</scope>
    <source>
        <strain evidence="7">K84 / ATCC BAA-868</strain>
    </source>
</reference>
<dbReference type="GO" id="GO:0005737">
    <property type="term" value="C:cytoplasm"/>
    <property type="evidence" value="ECO:0007669"/>
    <property type="project" value="TreeGrafter"/>
</dbReference>
<dbReference type="GO" id="GO:0071543">
    <property type="term" value="P:diphosphoinositol polyphosphate metabolic process"/>
    <property type="evidence" value="ECO:0007669"/>
    <property type="project" value="TreeGrafter"/>
</dbReference>
<evidence type="ECO:0000259" key="5">
    <source>
        <dbReference type="PROSITE" id="PS51462"/>
    </source>
</evidence>
<evidence type="ECO:0000313" key="7">
    <source>
        <dbReference type="Proteomes" id="UP000001600"/>
    </source>
</evidence>
<dbReference type="RefSeq" id="WP_015918138.1">
    <property type="nucleotide sequence ID" value="NC_011983.1"/>
</dbReference>
<dbReference type="InterPro" id="IPR015797">
    <property type="entry name" value="NUDIX_hydrolase-like_dom_sf"/>
</dbReference>
<keyword evidence="3 6" id="KW-0378">Hydrolase</keyword>
<dbReference type="EMBL" id="CP000629">
    <property type="protein sequence ID" value="ACM30884.1"/>
    <property type="molecule type" value="Genomic_DNA"/>
</dbReference>
<dbReference type="PROSITE" id="PS51462">
    <property type="entry name" value="NUDIX"/>
    <property type="match status" value="1"/>
</dbReference>
<keyword evidence="4" id="KW-0460">Magnesium</keyword>
<dbReference type="SUPFAM" id="SSF55811">
    <property type="entry name" value="Nudix"/>
    <property type="match status" value="1"/>
</dbReference>
<proteinExistence type="predicted"/>
<dbReference type="Gene3D" id="3.90.79.10">
    <property type="entry name" value="Nucleoside Triphosphate Pyrophosphohydrolase"/>
    <property type="match status" value="1"/>
</dbReference>
<dbReference type="GO" id="GO:1901911">
    <property type="term" value="P:adenosine 5'-(hexahydrogen pentaphosphate) catabolic process"/>
    <property type="evidence" value="ECO:0007669"/>
    <property type="project" value="TreeGrafter"/>
</dbReference>
<evidence type="ECO:0000313" key="6">
    <source>
        <dbReference type="EMBL" id="ACM30884.1"/>
    </source>
</evidence>
<protein>
    <submittedName>
        <fullName evidence="6">NTP pyrophosphohydrolase protein</fullName>
    </submittedName>
</protein>
<dbReference type="GO" id="GO:1901909">
    <property type="term" value="P:diadenosine hexaphosphate catabolic process"/>
    <property type="evidence" value="ECO:0007669"/>
    <property type="project" value="TreeGrafter"/>
</dbReference>
<dbReference type="HOGENOM" id="CLU_037162_8_0_5"/>
<dbReference type="Pfam" id="PF00293">
    <property type="entry name" value="NUDIX"/>
    <property type="match status" value="1"/>
</dbReference>
<dbReference type="PANTHER" id="PTHR12629:SF0">
    <property type="entry name" value="DIPHOSPHOINOSITOL-POLYPHOSPHATE DIPHOSPHATASE"/>
    <property type="match status" value="1"/>
</dbReference>
<dbReference type="eggNOG" id="COG0494">
    <property type="taxonomic scope" value="Bacteria"/>
</dbReference>
<name>B9JMD3_RHIR8</name>
<dbReference type="GO" id="GO:0046872">
    <property type="term" value="F:metal ion binding"/>
    <property type="evidence" value="ECO:0007669"/>
    <property type="project" value="UniProtKB-KW"/>
</dbReference>
<dbReference type="KEGG" id="ara:Arad_9961"/>
<dbReference type="GO" id="GO:0008486">
    <property type="term" value="F:diphosphoinositol-polyphosphate diphosphatase activity"/>
    <property type="evidence" value="ECO:0007669"/>
    <property type="project" value="TreeGrafter"/>
</dbReference>
<dbReference type="InterPro" id="IPR000086">
    <property type="entry name" value="NUDIX_hydrolase_dom"/>
</dbReference>
<dbReference type="InterPro" id="IPR047198">
    <property type="entry name" value="DDP-like_NUDIX"/>
</dbReference>
<comment type="cofactor">
    <cofactor evidence="1">
        <name>Mg(2+)</name>
        <dbReference type="ChEBI" id="CHEBI:18420"/>
    </cofactor>
</comment>
<evidence type="ECO:0000256" key="3">
    <source>
        <dbReference type="ARBA" id="ARBA00022801"/>
    </source>
</evidence>
<keyword evidence="2" id="KW-0479">Metal-binding</keyword>
<evidence type="ECO:0000256" key="2">
    <source>
        <dbReference type="ARBA" id="ARBA00022723"/>
    </source>
</evidence>
<evidence type="ECO:0000256" key="1">
    <source>
        <dbReference type="ARBA" id="ARBA00001946"/>
    </source>
</evidence>
<dbReference type="GO" id="GO:1901907">
    <property type="term" value="P:diadenosine pentaphosphate catabolic process"/>
    <property type="evidence" value="ECO:0007669"/>
    <property type="project" value="TreeGrafter"/>
</dbReference>
<dbReference type="STRING" id="311403.Arad_9961"/>
<dbReference type="GO" id="GO:0000298">
    <property type="term" value="F:endopolyphosphatase activity"/>
    <property type="evidence" value="ECO:0007669"/>
    <property type="project" value="TreeGrafter"/>
</dbReference>
<organism evidence="6 7">
    <name type="scientific">Rhizobium rhizogenes (strain K84 / ATCC BAA-868)</name>
    <name type="common">Agrobacterium radiobacter</name>
    <dbReference type="NCBI Taxonomy" id="311403"/>
    <lineage>
        <taxon>Bacteria</taxon>
        <taxon>Pseudomonadati</taxon>
        <taxon>Pseudomonadota</taxon>
        <taxon>Alphaproteobacteria</taxon>
        <taxon>Hyphomicrobiales</taxon>
        <taxon>Rhizobiaceae</taxon>
        <taxon>Rhizobium/Agrobacterium group</taxon>
        <taxon>Rhizobium</taxon>
    </lineage>
</organism>
<dbReference type="GO" id="GO:0034431">
    <property type="term" value="F:bis(5'-adenosyl)-hexaphosphatase activity"/>
    <property type="evidence" value="ECO:0007669"/>
    <property type="project" value="TreeGrafter"/>
</dbReference>
<dbReference type="Proteomes" id="UP000001600">
    <property type="component" value="Chromosome 2"/>
</dbReference>
<evidence type="ECO:0000256" key="4">
    <source>
        <dbReference type="ARBA" id="ARBA00022842"/>
    </source>
</evidence>
<dbReference type="CDD" id="cd04666">
    <property type="entry name" value="NUDIX_DIPP2_like_Nudt4"/>
    <property type="match status" value="1"/>
</dbReference>
<gene>
    <name evidence="6" type="ordered locus">Arad_9961</name>
</gene>
<accession>B9JMD3</accession>
<sequence length="172" mass="19652">MSGKKSRTYLGQLASEAAKLFSGRTIEQYAALCYRRQPSGDSIEVLLITSRDSGRWIIPMGWPMDKKLAHQVAEREAWEEAGIKGKAKKKPFGYYTYLKLLDSGERIPSLVQVHLLEVSGVYAEFPEKDQRSIAWYRPYEAAALVREPELKSLLRMMEDGFHKSLQAHKKIC</sequence>
<dbReference type="AlphaFoldDB" id="B9JMD3"/>
<dbReference type="GO" id="GO:0034432">
    <property type="term" value="F:bis(5'-adenosyl)-pentaphosphatase activity"/>
    <property type="evidence" value="ECO:0007669"/>
    <property type="project" value="TreeGrafter"/>
</dbReference>
<dbReference type="PANTHER" id="PTHR12629">
    <property type="entry name" value="DIPHOSPHOINOSITOL POLYPHOSPHATE PHOSPHOHYDROLASE"/>
    <property type="match status" value="1"/>
</dbReference>
<feature type="domain" description="Nudix hydrolase" evidence="5">
    <location>
        <begin position="24"/>
        <end position="158"/>
    </location>
</feature>